<name>A0A838XXL8_9HYPH</name>
<accession>A0A838XXL8</accession>
<protein>
    <submittedName>
        <fullName evidence="1">Type II toxin-antitoxin system HigB family toxin</fullName>
    </submittedName>
</protein>
<dbReference type="Proteomes" id="UP000559404">
    <property type="component" value="Unassembled WGS sequence"/>
</dbReference>
<gene>
    <name evidence="1" type="ORF">H1W37_16210</name>
</gene>
<sequence length="100" mass="11482">MRIIKTLHLQHYAQKHPEVAAAILHWIATVKAANWRTPQEVQAAFSKAKTLGSDRVRFELAGGNYRLIAAFDFKRRAVFIKFIGTHEEYDKVDARAIAQY</sequence>
<organism evidence="1 2">
    <name type="scientific">Stappia taiwanensis</name>
    <dbReference type="NCBI Taxonomy" id="992267"/>
    <lineage>
        <taxon>Bacteria</taxon>
        <taxon>Pseudomonadati</taxon>
        <taxon>Pseudomonadota</taxon>
        <taxon>Alphaproteobacteria</taxon>
        <taxon>Hyphomicrobiales</taxon>
        <taxon>Stappiaceae</taxon>
        <taxon>Stappia</taxon>
    </lineage>
</organism>
<reference evidence="1 2" key="2">
    <citation type="submission" date="2020-08" db="EMBL/GenBank/DDBJ databases">
        <title>Stappia taiwanensis sp. nov., isolated from a coastal thermal spring.</title>
        <authorList>
            <person name="Kampfer P."/>
        </authorList>
    </citation>
    <scope>NUCLEOTIDE SEQUENCE [LARGE SCALE GENOMIC DNA]</scope>
    <source>
        <strain evidence="1 2">DSM 23284</strain>
    </source>
</reference>
<keyword evidence="2" id="KW-1185">Reference proteome</keyword>
<reference evidence="1 2" key="1">
    <citation type="submission" date="2020-07" db="EMBL/GenBank/DDBJ databases">
        <authorList>
            <person name="Li M."/>
        </authorList>
    </citation>
    <scope>NUCLEOTIDE SEQUENCE [LARGE SCALE GENOMIC DNA]</scope>
    <source>
        <strain evidence="1 2">DSM 23284</strain>
    </source>
</reference>
<dbReference type="AlphaFoldDB" id="A0A838XXL8"/>
<dbReference type="EMBL" id="JACEON010000016">
    <property type="protein sequence ID" value="MBA4613206.1"/>
    <property type="molecule type" value="Genomic_DNA"/>
</dbReference>
<comment type="caution">
    <text evidence="1">The sequence shown here is derived from an EMBL/GenBank/DDBJ whole genome shotgun (WGS) entry which is preliminary data.</text>
</comment>
<dbReference type="GO" id="GO:0003723">
    <property type="term" value="F:RNA binding"/>
    <property type="evidence" value="ECO:0007669"/>
    <property type="project" value="InterPro"/>
</dbReference>
<dbReference type="RefSeq" id="WP_181761395.1">
    <property type="nucleotide sequence ID" value="NZ_BMCR01000001.1"/>
</dbReference>
<proteinExistence type="predicted"/>
<dbReference type="Pfam" id="PF09907">
    <property type="entry name" value="HigB_toxin"/>
    <property type="match status" value="1"/>
</dbReference>
<dbReference type="GO" id="GO:0004519">
    <property type="term" value="F:endonuclease activity"/>
    <property type="evidence" value="ECO:0007669"/>
    <property type="project" value="InterPro"/>
</dbReference>
<evidence type="ECO:0000313" key="2">
    <source>
        <dbReference type="Proteomes" id="UP000559404"/>
    </source>
</evidence>
<dbReference type="GO" id="GO:0110001">
    <property type="term" value="C:toxin-antitoxin complex"/>
    <property type="evidence" value="ECO:0007669"/>
    <property type="project" value="InterPro"/>
</dbReference>
<dbReference type="InterPro" id="IPR018669">
    <property type="entry name" value="Toxin_HigB"/>
</dbReference>
<evidence type="ECO:0000313" key="1">
    <source>
        <dbReference type="EMBL" id="MBA4613206.1"/>
    </source>
</evidence>